<name>A0A431WAH2_9GAMM</name>
<dbReference type="PANTHER" id="PTHR35841">
    <property type="entry name" value="PHOSPHONATES-BINDING PERIPLASMIC PROTEIN"/>
    <property type="match status" value="1"/>
</dbReference>
<evidence type="ECO:0000313" key="3">
    <source>
        <dbReference type="Proteomes" id="UP000282060"/>
    </source>
</evidence>
<proteinExistence type="predicted"/>
<dbReference type="OrthoDB" id="5343002at2"/>
<evidence type="ECO:0000313" key="2">
    <source>
        <dbReference type="EMBL" id="RTR32503.1"/>
    </source>
</evidence>
<keyword evidence="3" id="KW-1185">Reference proteome</keyword>
<dbReference type="PANTHER" id="PTHR35841:SF1">
    <property type="entry name" value="PHOSPHONATES-BINDING PERIPLASMIC PROTEIN"/>
    <property type="match status" value="1"/>
</dbReference>
<dbReference type="AlphaFoldDB" id="A0A431WAH2"/>
<keyword evidence="1" id="KW-0732">Signal</keyword>
<accession>A0A431WAH2</accession>
<dbReference type="EMBL" id="RXNV01000003">
    <property type="protein sequence ID" value="RTR32503.1"/>
    <property type="molecule type" value="Genomic_DNA"/>
</dbReference>
<comment type="caution">
    <text evidence="2">The sequence shown here is derived from an EMBL/GenBank/DDBJ whole genome shotgun (WGS) entry which is preliminary data.</text>
</comment>
<dbReference type="Proteomes" id="UP000282060">
    <property type="component" value="Unassembled WGS sequence"/>
</dbReference>
<protein>
    <submittedName>
        <fullName evidence="2">Phosphate/phosphite/phosphonate ABC transporter substrate-binding protein</fullName>
    </submittedName>
</protein>
<reference evidence="2 3" key="1">
    <citation type="submission" date="2018-12" db="EMBL/GenBank/DDBJ databases">
        <authorList>
            <person name="Yu L."/>
        </authorList>
    </citation>
    <scope>NUCLEOTIDE SEQUENCE [LARGE SCALE GENOMIC DNA]</scope>
    <source>
        <strain evidence="2 3">HAW-EB5</strain>
    </source>
</reference>
<dbReference type="RefSeq" id="WP_126505394.1">
    <property type="nucleotide sequence ID" value="NZ_RXNV01000003.1"/>
</dbReference>
<dbReference type="CDD" id="cd01071">
    <property type="entry name" value="PBP2_PhnD_like"/>
    <property type="match status" value="1"/>
</dbReference>
<feature type="signal peptide" evidence="1">
    <location>
        <begin position="1"/>
        <end position="25"/>
    </location>
</feature>
<organism evidence="2 3">
    <name type="scientific">Shewanella atlantica</name>
    <dbReference type="NCBI Taxonomy" id="271099"/>
    <lineage>
        <taxon>Bacteria</taxon>
        <taxon>Pseudomonadati</taxon>
        <taxon>Pseudomonadota</taxon>
        <taxon>Gammaproteobacteria</taxon>
        <taxon>Alteromonadales</taxon>
        <taxon>Shewanellaceae</taxon>
        <taxon>Shewanella</taxon>
    </lineage>
</organism>
<dbReference type="Pfam" id="PF12974">
    <property type="entry name" value="Phosphonate-bd"/>
    <property type="match status" value="1"/>
</dbReference>
<evidence type="ECO:0000256" key="1">
    <source>
        <dbReference type="SAM" id="SignalP"/>
    </source>
</evidence>
<sequence>MKISRASVKVLFLSCALSVTGSAFGESNEKARENNQLDSHHTITRIKTSTITFGVVPQQAASTLARLWSPVLSELSQNANFQLRFATAPDIPTFEKRLASGEYDVAYMNPYHYTVFHEAPGYQALVKQKGKQIKGIIVVRQDSSIQSLDELKDKKIAFPAPAAFAASVLPRANLNLKGLENEVKYVGSHDSVYLAVAQGLVDAGGGVKRTFKTMDRTTTDQLRVLWETPGYTPHAVAVHPRVPTNIVEELRQGFIELSSSSQGAEVLNVLGFKSFETAKNSDWDDIRALGLGTFTKPLEIRSETAHKPLVKGEQ</sequence>
<dbReference type="Gene3D" id="3.40.190.10">
    <property type="entry name" value="Periplasmic binding protein-like II"/>
    <property type="match status" value="2"/>
</dbReference>
<feature type="chain" id="PRO_5019107161" evidence="1">
    <location>
        <begin position="26"/>
        <end position="314"/>
    </location>
</feature>
<gene>
    <name evidence="2" type="ORF">EKG39_08965</name>
</gene>
<dbReference type="SUPFAM" id="SSF53850">
    <property type="entry name" value="Periplasmic binding protein-like II"/>
    <property type="match status" value="1"/>
</dbReference>